<proteinExistence type="predicted"/>
<feature type="compositionally biased region" description="Acidic residues" evidence="1">
    <location>
        <begin position="151"/>
        <end position="163"/>
    </location>
</feature>
<dbReference type="Pfam" id="PF08284">
    <property type="entry name" value="RVP_2"/>
    <property type="match status" value="1"/>
</dbReference>
<reference evidence="2" key="1">
    <citation type="journal article" date="2019" name="Sci. Rep.">
        <title>Draft genome of Tanacetum cinerariifolium, the natural source of mosquito coil.</title>
        <authorList>
            <person name="Yamashiro T."/>
            <person name="Shiraishi A."/>
            <person name="Satake H."/>
            <person name="Nakayama K."/>
        </authorList>
    </citation>
    <scope>NUCLEOTIDE SEQUENCE</scope>
</reference>
<dbReference type="GO" id="GO:0003964">
    <property type="term" value="F:RNA-directed DNA polymerase activity"/>
    <property type="evidence" value="ECO:0007669"/>
    <property type="project" value="UniProtKB-KW"/>
</dbReference>
<feature type="region of interest" description="Disordered" evidence="1">
    <location>
        <begin position="403"/>
        <end position="441"/>
    </location>
</feature>
<feature type="region of interest" description="Disordered" evidence="1">
    <location>
        <begin position="545"/>
        <end position="570"/>
    </location>
</feature>
<keyword evidence="2" id="KW-0548">Nucleotidyltransferase</keyword>
<dbReference type="InterPro" id="IPR021109">
    <property type="entry name" value="Peptidase_aspartic_dom_sf"/>
</dbReference>
<dbReference type="Gene3D" id="2.40.70.10">
    <property type="entry name" value="Acid Proteases"/>
    <property type="match status" value="1"/>
</dbReference>
<feature type="compositionally biased region" description="Acidic residues" evidence="1">
    <location>
        <begin position="112"/>
        <end position="126"/>
    </location>
</feature>
<feature type="compositionally biased region" description="Basic and acidic residues" evidence="1">
    <location>
        <begin position="464"/>
        <end position="477"/>
    </location>
</feature>
<sequence length="726" mass="80955">MSDSEDSTVTYMEVSSPLKDLSDIGSPGVDGLPAMPEDPYAYVEAALQAPPSPDYVPSPEQPEQAPPLPDFVPELVYPEFTPLEDDVLLAKEQPLPAAISPTTNSQGYITESDPEEDPKEDDEDPKEDPTDYPTDREDDEEKDESSRDDANNEEEDEDQEEEEHPAPTDSSPPPPPVYHTTARISIPTQAPIPFLSKAKSYLSIGLPRASMAMMRAATPSIYILAPRSETSPSGILPLLPIPLPTSLPPLPLPSTNHRSDVLEVTLPPRKRLCIAIEPKFEVKECSSPPTARPTEGFRADYGFVSNLDAEIRRDPYREIGYMITNVWEDPDDIAEEIPTTDVAEFNDRLLMSGQLNSLRRDRRSYARATRHIESEARASREAWVQSMDASNTKRSKTQMVALQSQQRQARDTTHPLVPKEAKMAPKRTPRSTPATTTTTTTTTVTDAQLKALIDQGVANALAARDIDRSQNGKDNHDSGTGVRRPAPLARECTYPDFMKCKPLYFKGTEGVVELTQWMFPEESDKIERYVDGLPDMIHRSVMASKPKTMQDTRECPKLKNNNHGNQGGNGNAPAKVYVVGNAGINLDSNVVMDHYYDVELVDERIVGLNNIIRGCRLNFLNDSFNIDVVPIELGSFDVIIGMDWLAKHQAIIIYAQKIIRIPWGNETLIIHGDRRDRGNETRLNIISCTKMPKYMLKGCHVFLAHVTTKETEDKSKEKQLEDISIV</sequence>
<accession>A0A6L2JJF6</accession>
<evidence type="ECO:0000313" key="2">
    <source>
        <dbReference type="EMBL" id="GEU37056.1"/>
    </source>
</evidence>
<protein>
    <submittedName>
        <fullName evidence="2">Reverse transcriptase domain-containing protein</fullName>
    </submittedName>
</protein>
<feature type="region of interest" description="Disordered" evidence="1">
    <location>
        <begin position="464"/>
        <end position="486"/>
    </location>
</feature>
<comment type="caution">
    <text evidence="2">The sequence shown here is derived from an EMBL/GenBank/DDBJ whole genome shotgun (WGS) entry which is preliminary data.</text>
</comment>
<feature type="region of interest" description="Disordered" evidence="1">
    <location>
        <begin position="87"/>
        <end position="181"/>
    </location>
</feature>
<feature type="region of interest" description="Disordered" evidence="1">
    <location>
        <begin position="1"/>
        <end position="73"/>
    </location>
</feature>
<keyword evidence="2" id="KW-0695">RNA-directed DNA polymerase</keyword>
<feature type="compositionally biased region" description="Polar residues" evidence="1">
    <location>
        <begin position="100"/>
        <end position="109"/>
    </location>
</feature>
<feature type="compositionally biased region" description="Basic and acidic residues" evidence="1">
    <location>
        <begin position="408"/>
        <end position="423"/>
    </location>
</feature>
<feature type="compositionally biased region" description="Pro residues" evidence="1">
    <location>
        <begin position="50"/>
        <end position="70"/>
    </location>
</feature>
<gene>
    <name evidence="2" type="ORF">Tci_009034</name>
</gene>
<organism evidence="2">
    <name type="scientific">Tanacetum cinerariifolium</name>
    <name type="common">Dalmatian daisy</name>
    <name type="synonym">Chrysanthemum cinerariifolium</name>
    <dbReference type="NCBI Taxonomy" id="118510"/>
    <lineage>
        <taxon>Eukaryota</taxon>
        <taxon>Viridiplantae</taxon>
        <taxon>Streptophyta</taxon>
        <taxon>Embryophyta</taxon>
        <taxon>Tracheophyta</taxon>
        <taxon>Spermatophyta</taxon>
        <taxon>Magnoliopsida</taxon>
        <taxon>eudicotyledons</taxon>
        <taxon>Gunneridae</taxon>
        <taxon>Pentapetalae</taxon>
        <taxon>asterids</taxon>
        <taxon>campanulids</taxon>
        <taxon>Asterales</taxon>
        <taxon>Asteraceae</taxon>
        <taxon>Asteroideae</taxon>
        <taxon>Anthemideae</taxon>
        <taxon>Anthemidinae</taxon>
        <taxon>Tanacetum</taxon>
    </lineage>
</organism>
<dbReference type="AlphaFoldDB" id="A0A6L2JJF6"/>
<keyword evidence="2" id="KW-0808">Transferase</keyword>
<feature type="compositionally biased region" description="Basic and acidic residues" evidence="1">
    <location>
        <begin position="548"/>
        <end position="557"/>
    </location>
</feature>
<name>A0A6L2JJF6_TANCI</name>
<evidence type="ECO:0000256" key="1">
    <source>
        <dbReference type="SAM" id="MobiDB-lite"/>
    </source>
</evidence>
<dbReference type="EMBL" id="BKCJ010000881">
    <property type="protein sequence ID" value="GEU37056.1"/>
    <property type="molecule type" value="Genomic_DNA"/>
</dbReference>